<feature type="domain" description="Granulins" evidence="5">
    <location>
        <begin position="87"/>
        <end position="100"/>
    </location>
</feature>
<keyword evidence="7" id="KW-1185">Reference proteome</keyword>
<comment type="caution">
    <text evidence="6">The sequence shown here is derived from an EMBL/GenBank/DDBJ whole genome shotgun (WGS) entry which is preliminary data.</text>
</comment>
<dbReference type="GO" id="GO:0005576">
    <property type="term" value="C:extracellular region"/>
    <property type="evidence" value="ECO:0007669"/>
    <property type="project" value="UniProtKB-SubCell"/>
</dbReference>
<gene>
    <name evidence="6" type="primary">Grn_1</name>
    <name evidence="6" type="ORF">NOTJUL_R14838</name>
</gene>
<dbReference type="PANTHER" id="PTHR12274:SF3">
    <property type="entry name" value="PROGRANULIN"/>
    <property type="match status" value="1"/>
</dbReference>
<sequence>TPRPQAVCCKDREHCCPWGYTCNVAAQSCEKRRPHQPPAPMPLQGARSVPAAPVPCDAARACPSGQKCCAGPRGSWGCCPFAEGSCCSDGRHCCPAGSLCALGSCRPLRWDVA</sequence>
<evidence type="ECO:0000259" key="5">
    <source>
        <dbReference type="PROSITE" id="PS00799"/>
    </source>
</evidence>
<protein>
    <submittedName>
        <fullName evidence="6">GRN protein</fullName>
    </submittedName>
</protein>
<dbReference type="PROSITE" id="PS00799">
    <property type="entry name" value="GRANULINS"/>
    <property type="match status" value="2"/>
</dbReference>
<keyword evidence="3" id="KW-0964">Secreted</keyword>
<dbReference type="Pfam" id="PF00396">
    <property type="entry name" value="Granulin"/>
    <property type="match status" value="2"/>
</dbReference>
<dbReference type="Gene3D" id="2.10.25.160">
    <property type="entry name" value="Granulin"/>
    <property type="match status" value="2"/>
</dbReference>
<dbReference type="EMBL" id="VZSV01002460">
    <property type="protein sequence ID" value="NXA57666.1"/>
    <property type="molecule type" value="Genomic_DNA"/>
</dbReference>
<dbReference type="SMART" id="SM00277">
    <property type="entry name" value="GRAN"/>
    <property type="match status" value="2"/>
</dbReference>
<dbReference type="SUPFAM" id="SSF57277">
    <property type="entry name" value="Granulin repeat"/>
    <property type="match status" value="1"/>
</dbReference>
<dbReference type="InterPro" id="IPR039036">
    <property type="entry name" value="Granulin_fam"/>
</dbReference>
<evidence type="ECO:0000256" key="3">
    <source>
        <dbReference type="ARBA" id="ARBA00022525"/>
    </source>
</evidence>
<proteinExistence type="inferred from homology"/>
<keyword evidence="4" id="KW-1015">Disulfide bond</keyword>
<dbReference type="PANTHER" id="PTHR12274">
    <property type="entry name" value="GRANULIN"/>
    <property type="match status" value="1"/>
</dbReference>
<dbReference type="InterPro" id="IPR037277">
    <property type="entry name" value="Granulin_sf"/>
</dbReference>
<evidence type="ECO:0000256" key="1">
    <source>
        <dbReference type="ARBA" id="ARBA00004613"/>
    </source>
</evidence>
<name>A0A7K7WWL4_9AVES</name>
<feature type="non-terminal residue" evidence="6">
    <location>
        <position position="113"/>
    </location>
</feature>
<comment type="similarity">
    <text evidence="2">Belongs to the granulin family.</text>
</comment>
<dbReference type="InterPro" id="IPR000118">
    <property type="entry name" value="Granulin"/>
</dbReference>
<evidence type="ECO:0000313" key="6">
    <source>
        <dbReference type="EMBL" id="NXA57666.1"/>
    </source>
</evidence>
<comment type="subcellular location">
    <subcellularLocation>
        <location evidence="1">Secreted</location>
    </subcellularLocation>
</comment>
<evidence type="ECO:0000256" key="2">
    <source>
        <dbReference type="ARBA" id="ARBA00010093"/>
    </source>
</evidence>
<dbReference type="AlphaFoldDB" id="A0A7K7WWL4"/>
<reference evidence="6 7" key="1">
    <citation type="submission" date="2019-09" db="EMBL/GenBank/DDBJ databases">
        <title>Bird 10,000 Genomes (B10K) Project - Family phase.</title>
        <authorList>
            <person name="Zhang G."/>
        </authorList>
    </citation>
    <scope>NUCLEOTIDE SEQUENCE [LARGE SCALE GENOMIC DNA]</scope>
    <source>
        <strain evidence="6">B10K-MSB-01</strain>
    </source>
</reference>
<feature type="non-terminal residue" evidence="6">
    <location>
        <position position="1"/>
    </location>
</feature>
<organism evidence="6 7">
    <name type="scientific">Nothocercus julius</name>
    <dbReference type="NCBI Taxonomy" id="2585813"/>
    <lineage>
        <taxon>Eukaryota</taxon>
        <taxon>Metazoa</taxon>
        <taxon>Chordata</taxon>
        <taxon>Craniata</taxon>
        <taxon>Vertebrata</taxon>
        <taxon>Euteleostomi</taxon>
        <taxon>Archelosauria</taxon>
        <taxon>Archosauria</taxon>
        <taxon>Dinosauria</taxon>
        <taxon>Saurischia</taxon>
        <taxon>Theropoda</taxon>
        <taxon>Coelurosauria</taxon>
        <taxon>Aves</taxon>
        <taxon>Palaeognathae</taxon>
        <taxon>Tinamiformes</taxon>
        <taxon>Tinamidae</taxon>
        <taxon>Nothocercus</taxon>
    </lineage>
</organism>
<accession>A0A7K7WWL4</accession>
<evidence type="ECO:0000256" key="4">
    <source>
        <dbReference type="ARBA" id="ARBA00023157"/>
    </source>
</evidence>
<dbReference type="Proteomes" id="UP000531559">
    <property type="component" value="Unassembled WGS sequence"/>
</dbReference>
<evidence type="ECO:0000313" key="7">
    <source>
        <dbReference type="Proteomes" id="UP000531559"/>
    </source>
</evidence>
<dbReference type="OrthoDB" id="5854875at2759"/>
<feature type="domain" description="Granulins" evidence="5">
    <location>
        <begin position="9"/>
        <end position="22"/>
    </location>
</feature>